<keyword evidence="4 11" id="KW-0812">Transmembrane</keyword>
<dbReference type="PANTHER" id="PTHR48063">
    <property type="entry name" value="LRR RECEPTOR-LIKE KINASE"/>
    <property type="match status" value="1"/>
</dbReference>
<evidence type="ECO:0000256" key="9">
    <source>
        <dbReference type="ARBA" id="ARBA00023170"/>
    </source>
</evidence>
<evidence type="ECO:0008006" key="14">
    <source>
        <dbReference type="Google" id="ProtNLM"/>
    </source>
</evidence>
<keyword evidence="6" id="KW-0677">Repeat</keyword>
<dbReference type="Proteomes" id="UP000315295">
    <property type="component" value="Unassembled WGS sequence"/>
</dbReference>
<comment type="subcellular location">
    <subcellularLocation>
        <location evidence="1">Membrane</location>
        <topology evidence="1">Single-pass type I membrane protein</topology>
    </subcellularLocation>
</comment>
<dbReference type="GO" id="GO:0016020">
    <property type="term" value="C:membrane"/>
    <property type="evidence" value="ECO:0007669"/>
    <property type="project" value="UniProtKB-SubCell"/>
</dbReference>
<sequence>MSVDLSSNRLTGEIPREISELVGLVSLNLSRNRLTSQITPEIGRLQSLDSLDLSRNQIYGKIPTSVFQIHGLGVLDLSNNNLFGKIPMGSLLQTLEPSAYAGNPQLRGLPLQKMCPEDEKSPKQTVFVNKEDEDGLITQGFYISMVIGFVVGFWCICGTLIFNRSWRYAYFKFLNVVNDWVYVRVELIK</sequence>
<protein>
    <recommendedName>
        <fullName evidence="14">Leucine-rich repeat-containing N-terminal plant-type domain-containing protein</fullName>
    </recommendedName>
</protein>
<dbReference type="FunFam" id="3.80.10.10:FF:000111">
    <property type="entry name" value="LRR receptor-like serine/threonine-protein kinase ERECTA"/>
    <property type="match status" value="1"/>
</dbReference>
<keyword evidence="13" id="KW-1185">Reference proteome</keyword>
<dbReference type="STRING" id="106549.A0A540MV64"/>
<gene>
    <name evidence="12" type="ORF">C1H46_012131</name>
</gene>
<evidence type="ECO:0000256" key="11">
    <source>
        <dbReference type="SAM" id="Phobius"/>
    </source>
</evidence>
<keyword evidence="5" id="KW-0732">Signal</keyword>
<keyword evidence="10" id="KW-0325">Glycoprotein</keyword>
<keyword evidence="8 11" id="KW-0472">Membrane</keyword>
<evidence type="ECO:0000256" key="7">
    <source>
        <dbReference type="ARBA" id="ARBA00022989"/>
    </source>
</evidence>
<comment type="similarity">
    <text evidence="2">Belongs to the RLP family.</text>
</comment>
<proteinExistence type="inferred from homology"/>
<dbReference type="SUPFAM" id="SSF52058">
    <property type="entry name" value="L domain-like"/>
    <property type="match status" value="1"/>
</dbReference>
<dbReference type="Pfam" id="PF00560">
    <property type="entry name" value="LRR_1"/>
    <property type="match status" value="4"/>
</dbReference>
<feature type="transmembrane region" description="Helical" evidence="11">
    <location>
        <begin position="141"/>
        <end position="162"/>
    </location>
</feature>
<evidence type="ECO:0000256" key="3">
    <source>
        <dbReference type="ARBA" id="ARBA00022614"/>
    </source>
</evidence>
<evidence type="ECO:0000256" key="1">
    <source>
        <dbReference type="ARBA" id="ARBA00004479"/>
    </source>
</evidence>
<evidence type="ECO:0000256" key="6">
    <source>
        <dbReference type="ARBA" id="ARBA00022737"/>
    </source>
</evidence>
<accession>A0A540MV64</accession>
<dbReference type="PANTHER" id="PTHR48063:SF98">
    <property type="entry name" value="LRR RECEPTOR-LIKE SERINE_THREONINE-PROTEIN KINASE FLS2"/>
    <property type="match status" value="1"/>
</dbReference>
<dbReference type="Gene3D" id="3.80.10.10">
    <property type="entry name" value="Ribonuclease Inhibitor"/>
    <property type="match status" value="1"/>
</dbReference>
<evidence type="ECO:0000256" key="8">
    <source>
        <dbReference type="ARBA" id="ARBA00023136"/>
    </source>
</evidence>
<evidence type="ECO:0000313" key="12">
    <source>
        <dbReference type="EMBL" id="TQE02260.1"/>
    </source>
</evidence>
<reference evidence="12 13" key="1">
    <citation type="journal article" date="2019" name="G3 (Bethesda)">
        <title>Sequencing of a Wild Apple (Malus baccata) Genome Unravels the Differences Between Cultivated and Wild Apple Species Regarding Disease Resistance and Cold Tolerance.</title>
        <authorList>
            <person name="Chen X."/>
        </authorList>
    </citation>
    <scope>NUCLEOTIDE SEQUENCE [LARGE SCALE GENOMIC DNA]</scope>
    <source>
        <strain evidence="13">cv. Shandingzi</strain>
        <tissue evidence="12">Leaves</tissue>
    </source>
</reference>
<keyword evidence="9" id="KW-0675">Receptor</keyword>
<organism evidence="12 13">
    <name type="scientific">Malus baccata</name>
    <name type="common">Siberian crab apple</name>
    <name type="synonym">Pyrus baccata</name>
    <dbReference type="NCBI Taxonomy" id="106549"/>
    <lineage>
        <taxon>Eukaryota</taxon>
        <taxon>Viridiplantae</taxon>
        <taxon>Streptophyta</taxon>
        <taxon>Embryophyta</taxon>
        <taxon>Tracheophyta</taxon>
        <taxon>Spermatophyta</taxon>
        <taxon>Magnoliopsida</taxon>
        <taxon>eudicotyledons</taxon>
        <taxon>Gunneridae</taxon>
        <taxon>Pentapetalae</taxon>
        <taxon>rosids</taxon>
        <taxon>fabids</taxon>
        <taxon>Rosales</taxon>
        <taxon>Rosaceae</taxon>
        <taxon>Amygdaloideae</taxon>
        <taxon>Maleae</taxon>
        <taxon>Malus</taxon>
    </lineage>
</organism>
<dbReference type="EMBL" id="VIEB01000179">
    <property type="protein sequence ID" value="TQE02260.1"/>
    <property type="molecule type" value="Genomic_DNA"/>
</dbReference>
<keyword evidence="3" id="KW-0433">Leucine-rich repeat</keyword>
<keyword evidence="7 11" id="KW-1133">Transmembrane helix</keyword>
<evidence type="ECO:0000256" key="10">
    <source>
        <dbReference type="ARBA" id="ARBA00023180"/>
    </source>
</evidence>
<comment type="caution">
    <text evidence="12">The sequence shown here is derived from an EMBL/GenBank/DDBJ whole genome shotgun (WGS) entry which is preliminary data.</text>
</comment>
<dbReference type="InterPro" id="IPR046956">
    <property type="entry name" value="RLP23-like"/>
</dbReference>
<dbReference type="InterPro" id="IPR032675">
    <property type="entry name" value="LRR_dom_sf"/>
</dbReference>
<evidence type="ECO:0000313" key="13">
    <source>
        <dbReference type="Proteomes" id="UP000315295"/>
    </source>
</evidence>
<evidence type="ECO:0000256" key="5">
    <source>
        <dbReference type="ARBA" id="ARBA00022729"/>
    </source>
</evidence>
<dbReference type="PRINTS" id="PR00019">
    <property type="entry name" value="LEURICHRPT"/>
</dbReference>
<name>A0A540MV64_MALBA</name>
<evidence type="ECO:0000256" key="4">
    <source>
        <dbReference type="ARBA" id="ARBA00022692"/>
    </source>
</evidence>
<dbReference type="AlphaFoldDB" id="A0A540MV64"/>
<evidence type="ECO:0000256" key="2">
    <source>
        <dbReference type="ARBA" id="ARBA00009592"/>
    </source>
</evidence>
<dbReference type="InterPro" id="IPR001611">
    <property type="entry name" value="Leu-rich_rpt"/>
</dbReference>